<keyword evidence="4" id="KW-0732">Signal</keyword>
<comment type="similarity">
    <text evidence="2">Belongs to the bacterial solute-binding protein 8 family.</text>
</comment>
<evidence type="ECO:0000313" key="7">
    <source>
        <dbReference type="Proteomes" id="UP000604661"/>
    </source>
</evidence>
<dbReference type="CDD" id="cd01146">
    <property type="entry name" value="FhuD"/>
    <property type="match status" value="1"/>
</dbReference>
<keyword evidence="7" id="KW-1185">Reference proteome</keyword>
<feature type="domain" description="Fe/B12 periplasmic-binding" evidence="5">
    <location>
        <begin position="60"/>
        <end position="326"/>
    </location>
</feature>
<evidence type="ECO:0000313" key="6">
    <source>
        <dbReference type="EMBL" id="MBD2561567.1"/>
    </source>
</evidence>
<evidence type="ECO:0000256" key="2">
    <source>
        <dbReference type="ARBA" id="ARBA00008814"/>
    </source>
</evidence>
<evidence type="ECO:0000256" key="4">
    <source>
        <dbReference type="ARBA" id="ARBA00022729"/>
    </source>
</evidence>
<comment type="caution">
    <text evidence="6">The sequence shown here is derived from an EMBL/GenBank/DDBJ whole genome shotgun (WGS) entry which is preliminary data.</text>
</comment>
<dbReference type="PROSITE" id="PS51257">
    <property type="entry name" value="PROKAR_LIPOPROTEIN"/>
    <property type="match status" value="1"/>
</dbReference>
<dbReference type="RefSeq" id="WP_190893610.1">
    <property type="nucleotide sequence ID" value="NZ_JACJTE010000011.1"/>
</dbReference>
<protein>
    <submittedName>
        <fullName evidence="6">Iron-siderophore ABC transporter substrate-binding protein</fullName>
    </submittedName>
</protein>
<reference evidence="6 7" key="1">
    <citation type="journal article" date="2020" name="ISME J.">
        <title>Comparative genomics reveals insights into cyanobacterial evolution and habitat adaptation.</title>
        <authorList>
            <person name="Chen M.Y."/>
            <person name="Teng W.K."/>
            <person name="Zhao L."/>
            <person name="Hu C.X."/>
            <person name="Zhou Y.K."/>
            <person name="Han B.P."/>
            <person name="Song L.R."/>
            <person name="Shu W.S."/>
        </authorList>
    </citation>
    <scope>NUCLEOTIDE SEQUENCE [LARGE SCALE GENOMIC DNA]</scope>
    <source>
        <strain evidence="6 7">FACHB-391</strain>
    </source>
</reference>
<organism evidence="6 7">
    <name type="scientific">Nostoc linckia FACHB-391</name>
    <dbReference type="NCBI Taxonomy" id="2692906"/>
    <lineage>
        <taxon>Bacteria</taxon>
        <taxon>Bacillati</taxon>
        <taxon>Cyanobacteriota</taxon>
        <taxon>Cyanophyceae</taxon>
        <taxon>Nostocales</taxon>
        <taxon>Nostocaceae</taxon>
        <taxon>Nostoc</taxon>
    </lineage>
</organism>
<dbReference type="PROSITE" id="PS50983">
    <property type="entry name" value="FE_B12_PBP"/>
    <property type="match status" value="1"/>
</dbReference>
<dbReference type="EMBL" id="JACJTE010000011">
    <property type="protein sequence ID" value="MBD2561567.1"/>
    <property type="molecule type" value="Genomic_DNA"/>
</dbReference>
<sequence>MKIPLRHLTYLLLGVLTFTLTLGCSLNINHNVTNSKQLTENCGIVQHATGKTCIPQNPQRVVTLWGGTFRTALALGIKPIASVWIPGEPFPKHLGDKADGVENIGFEPNLERLLLLKPDLILSNTRLQNIYTQLTNIAPTVALNHPSPPASWQKTLEDMAKILDKEQEGKQLIKDYWQRIEQLKQALGVGVASPKENRRLQIQVSVATVDQTYGIFTYGSKHPTGRLLSDIGLQRPPGQSGDFFTRSNISYENLSEIDGDVLFLSYKDGDAKKNLEKLQKSPLWQKLKVVQQNRVYFVDSDHWYAFDVLAINAVIDDLFKYLVNTP</sequence>
<evidence type="ECO:0000256" key="1">
    <source>
        <dbReference type="ARBA" id="ARBA00004196"/>
    </source>
</evidence>
<dbReference type="Proteomes" id="UP000604661">
    <property type="component" value="Unassembled WGS sequence"/>
</dbReference>
<dbReference type="Pfam" id="PF01497">
    <property type="entry name" value="Peripla_BP_2"/>
    <property type="match status" value="1"/>
</dbReference>
<evidence type="ECO:0000259" key="5">
    <source>
        <dbReference type="PROSITE" id="PS50983"/>
    </source>
</evidence>
<dbReference type="Gene3D" id="3.40.50.1980">
    <property type="entry name" value="Nitrogenase molybdenum iron protein domain"/>
    <property type="match status" value="2"/>
</dbReference>
<name>A0ABR8EUS3_NOSLI</name>
<dbReference type="InterPro" id="IPR051313">
    <property type="entry name" value="Bact_iron-sidero_bind"/>
</dbReference>
<accession>A0ABR8EUS3</accession>
<gene>
    <name evidence="6" type="ORF">H6G95_13250</name>
</gene>
<proteinExistence type="inferred from homology"/>
<keyword evidence="3" id="KW-0813">Transport</keyword>
<dbReference type="PANTHER" id="PTHR30532:SF25">
    <property type="entry name" value="IRON(III) DICITRATE-BINDING PERIPLASMIC PROTEIN"/>
    <property type="match status" value="1"/>
</dbReference>
<comment type="subcellular location">
    <subcellularLocation>
        <location evidence="1">Cell envelope</location>
    </subcellularLocation>
</comment>
<dbReference type="PANTHER" id="PTHR30532">
    <property type="entry name" value="IRON III DICITRATE-BINDING PERIPLASMIC PROTEIN"/>
    <property type="match status" value="1"/>
</dbReference>
<dbReference type="SUPFAM" id="SSF53807">
    <property type="entry name" value="Helical backbone' metal receptor"/>
    <property type="match status" value="1"/>
</dbReference>
<evidence type="ECO:0000256" key="3">
    <source>
        <dbReference type="ARBA" id="ARBA00022448"/>
    </source>
</evidence>
<dbReference type="InterPro" id="IPR002491">
    <property type="entry name" value="ABC_transptr_periplasmic_BD"/>
</dbReference>